<keyword evidence="1" id="KW-0732">Signal</keyword>
<dbReference type="AlphaFoldDB" id="M7MZL2"/>
<dbReference type="InterPro" id="IPR034032">
    <property type="entry name" value="Zn_MMP-like_bac"/>
</dbReference>
<dbReference type="Gene3D" id="3.40.390.10">
    <property type="entry name" value="Collagenase (Catalytic Domain)"/>
    <property type="match status" value="1"/>
</dbReference>
<dbReference type="PANTHER" id="PTHR38478">
    <property type="entry name" value="PEPTIDASE M1A AND M12B"/>
    <property type="match status" value="1"/>
</dbReference>
<feature type="domain" description="EcxA zinc-binding" evidence="2">
    <location>
        <begin position="437"/>
        <end position="743"/>
    </location>
</feature>
<keyword evidence="6" id="KW-1185">Reference proteome</keyword>
<dbReference type="InterPro" id="IPR033413">
    <property type="entry name" value="DUF5117"/>
</dbReference>
<dbReference type="PANTHER" id="PTHR38478:SF1">
    <property type="entry name" value="ZINC DEPENDENT METALLOPROTEASE DOMAIN LIPOPROTEIN"/>
    <property type="match status" value="1"/>
</dbReference>
<dbReference type="CDD" id="cd04276">
    <property type="entry name" value="ZnMc_MMP_like_2"/>
    <property type="match status" value="1"/>
</dbReference>
<feature type="domain" description="DUF5117" evidence="3">
    <location>
        <begin position="115"/>
        <end position="302"/>
    </location>
</feature>
<dbReference type="InterPro" id="IPR032534">
    <property type="entry name" value="EcxA_zinc-bd"/>
</dbReference>
<protein>
    <submittedName>
        <fullName evidence="5">Glutamyl-and glutaminyl-tRNA synthetase</fullName>
    </submittedName>
</protein>
<dbReference type="PATRIC" id="fig|1279009.4.peg.3064"/>
<dbReference type="OrthoDB" id="9776599at2"/>
<evidence type="ECO:0000313" key="5">
    <source>
        <dbReference type="EMBL" id="EMR01863.1"/>
    </source>
</evidence>
<keyword evidence="5" id="KW-0030">Aminoacyl-tRNA synthetase</keyword>
<feature type="chain" id="PRO_5004081729" evidence="1">
    <location>
        <begin position="33"/>
        <end position="841"/>
    </location>
</feature>
<dbReference type="RefSeq" id="WP_009196408.1">
    <property type="nucleotide sequence ID" value="NZ_AODQ01000086.1"/>
</dbReference>
<dbReference type="Pfam" id="PF17162">
    <property type="entry name" value="DUF5118"/>
    <property type="match status" value="1"/>
</dbReference>
<dbReference type="Proteomes" id="UP000011910">
    <property type="component" value="Unassembled WGS sequence"/>
</dbReference>
<dbReference type="GO" id="GO:0008237">
    <property type="term" value="F:metallopeptidase activity"/>
    <property type="evidence" value="ECO:0007669"/>
    <property type="project" value="InterPro"/>
</dbReference>
<keyword evidence="5" id="KW-0436">Ligase</keyword>
<dbReference type="STRING" id="1279009.ADICEAN_03022"/>
<organism evidence="5 6">
    <name type="scientific">Cesiribacter andamanensis AMV16</name>
    <dbReference type="NCBI Taxonomy" id="1279009"/>
    <lineage>
        <taxon>Bacteria</taxon>
        <taxon>Pseudomonadati</taxon>
        <taxon>Bacteroidota</taxon>
        <taxon>Cytophagia</taxon>
        <taxon>Cytophagales</taxon>
        <taxon>Cesiribacteraceae</taxon>
        <taxon>Cesiribacter</taxon>
    </lineage>
</organism>
<evidence type="ECO:0000259" key="2">
    <source>
        <dbReference type="Pfam" id="PF16313"/>
    </source>
</evidence>
<comment type="caution">
    <text evidence="5">The sequence shown here is derived from an EMBL/GenBank/DDBJ whole genome shotgun (WGS) entry which is preliminary data.</text>
</comment>
<evidence type="ECO:0000259" key="4">
    <source>
        <dbReference type="Pfam" id="PF17162"/>
    </source>
</evidence>
<evidence type="ECO:0000259" key="3">
    <source>
        <dbReference type="Pfam" id="PF17148"/>
    </source>
</evidence>
<dbReference type="Pfam" id="PF16313">
    <property type="entry name" value="DUF4953"/>
    <property type="match status" value="1"/>
</dbReference>
<gene>
    <name evidence="5" type="ORF">ADICEAN_03022</name>
</gene>
<dbReference type="InterPro" id="IPR024079">
    <property type="entry name" value="MetalloPept_cat_dom_sf"/>
</dbReference>
<dbReference type="GO" id="GO:0004812">
    <property type="term" value="F:aminoacyl-tRNA ligase activity"/>
    <property type="evidence" value="ECO:0007669"/>
    <property type="project" value="UniProtKB-KW"/>
</dbReference>
<feature type="signal peptide" evidence="1">
    <location>
        <begin position="1"/>
        <end position="32"/>
    </location>
</feature>
<dbReference type="InterPro" id="IPR033428">
    <property type="entry name" value="DUF5118"/>
</dbReference>
<reference evidence="5 6" key="1">
    <citation type="journal article" date="2013" name="Genome Announc.">
        <title>Draft Genome Sequence of Cesiribacter andamanensis Strain AMV16T, Isolated from a Soil Sample from a Mud Volcano in the Andaman Islands, India.</title>
        <authorList>
            <person name="Shivaji S."/>
            <person name="Ara S."/>
            <person name="Begum Z."/>
            <person name="Srinivas T.N."/>
            <person name="Singh A."/>
            <person name="Kumar Pinnaka A."/>
        </authorList>
    </citation>
    <scope>NUCLEOTIDE SEQUENCE [LARGE SCALE GENOMIC DNA]</scope>
    <source>
        <strain evidence="5 6">AMV16</strain>
    </source>
</reference>
<dbReference type="Pfam" id="PF17148">
    <property type="entry name" value="DUF5117"/>
    <property type="match status" value="1"/>
</dbReference>
<evidence type="ECO:0000313" key="6">
    <source>
        <dbReference type="Proteomes" id="UP000011910"/>
    </source>
</evidence>
<dbReference type="eggNOG" id="COG5549">
    <property type="taxonomic scope" value="Bacteria"/>
</dbReference>
<dbReference type="SUPFAM" id="SSF55486">
    <property type="entry name" value="Metalloproteases ('zincins'), catalytic domain"/>
    <property type="match status" value="1"/>
</dbReference>
<evidence type="ECO:0000256" key="1">
    <source>
        <dbReference type="SAM" id="SignalP"/>
    </source>
</evidence>
<feature type="domain" description="DUF5118" evidence="4">
    <location>
        <begin position="58"/>
        <end position="107"/>
    </location>
</feature>
<accession>M7MZL2</accession>
<proteinExistence type="predicted"/>
<sequence length="841" mass="95985">MHTEVFWKRSRIRQGLSVLLLGSMLASCTATQQPAATAQTPNGGATAAGGGNGKAATIKPYNKVITEQAQTDEGLFKVHKVDAKYYYEIPDSLMGRDMLLITRISKTANRIGYGGEKLNSQVIRWERKDKKMLMRLVSYDNVANDSLPIFQSVANSNFQPILQAFDIEALAPENKGVVIDVTPLFTKDVPSIGLDDNRRKSYKVSRLDESRTFIESIKSYPINVEARHVLTYNATEPPSESRSGTISLEINNSMLLLPERPMMPRLADNRVGYFSTSQVDYGLDEQRAKRRTYIVRWRLEPKDEDMEAYKRGELVEPKKQIVYYIDPATPEKWRPYLKQGVEDWQVAFEAAGFKNAIIAKDPPSLEEDPDWSPEDARYSVIRYFASDIQNAYGPNEHDPRSGEILESDIGWYHNVMNLLRNWYFIQTAAINPNAQKTKFDDEVMGRLIRFVSAHEVGHTLGLPHNMGSSNAYPVDSLRSASFTAKMGTAPSIMDYARFNYIAQPEDKGVALYPEIGPYDKWAVKWGYTYFPEAATPDAEKDKLNAWIKERAGDKLYRYGRQTGNPIDPRSQTEDLGDNAMKASTYGINNLKRVMDQLVTWTSEDGKNYEDLDELYKQVIGQWNRYMGHVSSNIGGVYENNKTYDQEGFVYEPVPVATQKEAVKFLNEQAFKTPEWMLNTDILRRIEGTGSVERIKNLQEGILTRVLDPGRLGRLIEAKELDRNNYGMTNLFDDLRPGIWTELSSGRSADVYRRNLQRVYVAQLSKLMQEEQQQVPARAQAFMGFTQVDVENSDIRPVVRAELQRLQRDLRAAQGRTSDTLTRYHYQDLVQRIEDVLNPRRQ</sequence>
<dbReference type="EMBL" id="AODQ01000086">
    <property type="protein sequence ID" value="EMR01863.1"/>
    <property type="molecule type" value="Genomic_DNA"/>
</dbReference>
<name>M7MZL2_9BACT</name>